<dbReference type="SMART" id="SM00404">
    <property type="entry name" value="PTPc_motif"/>
    <property type="match status" value="1"/>
</dbReference>
<dbReference type="GO" id="GO:0004725">
    <property type="term" value="F:protein tyrosine phosphatase activity"/>
    <property type="evidence" value="ECO:0007669"/>
    <property type="project" value="InterPro"/>
</dbReference>
<dbReference type="InterPro" id="IPR029021">
    <property type="entry name" value="Prot-tyrosine_phosphatase-like"/>
</dbReference>
<reference evidence="5" key="2">
    <citation type="submission" date="2020-10" db="UniProtKB">
        <authorList>
            <consortium name="WormBaseParasite"/>
        </authorList>
    </citation>
    <scope>IDENTIFICATION</scope>
</reference>
<dbReference type="PROSITE" id="PS50055">
    <property type="entry name" value="TYR_PHOSPHATASE_PTP"/>
    <property type="match status" value="1"/>
</dbReference>
<feature type="domain" description="Tyrosine-protein phosphatase" evidence="2">
    <location>
        <begin position="86"/>
        <end position="342"/>
    </location>
</feature>
<sequence>MTSKRKRIATVKRVSRKKSERAVRKTCQQTDDGAGSNDNGTGGGGGEDRQTTGCEGTDRELPRESPIVKAMEAFCAMTVKKTVEGLKAEFAELANFVPADISANAFKTNVAKNRFANIPCYDRTRVVLKFAVPPECDYIHANYVDTSVVKLTNRYICAQAPMDTTVGDWWRMIWQEKPKHILMLCKTIENGRSKCAQYFPNGIGEQLSFGPIVVQFVRNVNSGNEKAYESSNLRVSIGKEGYQLVLHRWNDWPDFGVPSNGMGLLRLLRSVRTDPGTTALIHCSAGVGRTGTIMALELGLRALLDGKECQPLEIVKELRSQRACCVQTEGQYVFVHRCLIEFIKAKKLAKNEVAEFATQYAQYKRALETQQPQTAPLHATDTK</sequence>
<dbReference type="InterPro" id="IPR052782">
    <property type="entry name" value="Oocyte-zygote_transition_reg"/>
</dbReference>
<feature type="compositionally biased region" description="Basic residues" evidence="1">
    <location>
        <begin position="1"/>
        <end position="19"/>
    </location>
</feature>
<dbReference type="CDD" id="cd00047">
    <property type="entry name" value="PTPc"/>
    <property type="match status" value="1"/>
</dbReference>
<feature type="compositionally biased region" description="Low complexity" evidence="1">
    <location>
        <begin position="30"/>
        <end position="39"/>
    </location>
</feature>
<dbReference type="Pfam" id="PF00102">
    <property type="entry name" value="Y_phosphatase"/>
    <property type="match status" value="1"/>
</dbReference>
<evidence type="ECO:0000259" key="3">
    <source>
        <dbReference type="PROSITE" id="PS50056"/>
    </source>
</evidence>
<protein>
    <submittedName>
        <fullName evidence="5">Protein-tyrosine phosphatase</fullName>
    </submittedName>
</protein>
<evidence type="ECO:0000256" key="1">
    <source>
        <dbReference type="SAM" id="MobiDB-lite"/>
    </source>
</evidence>
<dbReference type="AlphaFoldDB" id="A0A7E4ZUS6"/>
<dbReference type="InterPro" id="IPR003595">
    <property type="entry name" value="Tyr_Pase_cat"/>
</dbReference>
<dbReference type="InterPro" id="IPR016130">
    <property type="entry name" value="Tyr_Pase_AS"/>
</dbReference>
<dbReference type="PROSITE" id="PS50056">
    <property type="entry name" value="TYR_PHOSPHATASE_2"/>
    <property type="match status" value="1"/>
</dbReference>
<proteinExistence type="predicted"/>
<evidence type="ECO:0000259" key="2">
    <source>
        <dbReference type="PROSITE" id="PS50055"/>
    </source>
</evidence>
<dbReference type="PROSITE" id="PS00383">
    <property type="entry name" value="TYR_PHOSPHATASE_1"/>
    <property type="match status" value="1"/>
</dbReference>
<evidence type="ECO:0000313" key="5">
    <source>
        <dbReference type="WBParaSite" id="Pan_g18537.t1"/>
    </source>
</evidence>
<keyword evidence="4" id="KW-1185">Reference proteome</keyword>
<dbReference type="PRINTS" id="PR00700">
    <property type="entry name" value="PRTYPHPHTASE"/>
</dbReference>
<dbReference type="PANTHER" id="PTHR46163">
    <property type="entry name" value="TYROSINE-PROTEIN PHOSPHATASE-RELATED"/>
    <property type="match status" value="1"/>
</dbReference>
<dbReference type="SUPFAM" id="SSF52799">
    <property type="entry name" value="(Phosphotyrosine protein) phosphatases II"/>
    <property type="match status" value="1"/>
</dbReference>
<feature type="region of interest" description="Disordered" evidence="1">
    <location>
        <begin position="1"/>
        <end position="62"/>
    </location>
</feature>
<dbReference type="Proteomes" id="UP000492821">
    <property type="component" value="Unassembled WGS sequence"/>
</dbReference>
<dbReference type="SMART" id="SM00194">
    <property type="entry name" value="PTPc"/>
    <property type="match status" value="1"/>
</dbReference>
<dbReference type="InterPro" id="IPR000242">
    <property type="entry name" value="PTP_cat"/>
</dbReference>
<feature type="compositionally biased region" description="Basic and acidic residues" evidence="1">
    <location>
        <begin position="46"/>
        <end position="62"/>
    </location>
</feature>
<accession>A0A7E4ZUS6</accession>
<dbReference type="Gene3D" id="3.90.190.10">
    <property type="entry name" value="Protein tyrosine phosphatase superfamily"/>
    <property type="match status" value="1"/>
</dbReference>
<reference evidence="4" key="1">
    <citation type="journal article" date="2013" name="Genetics">
        <title>The draft genome and transcriptome of Panagrellus redivivus are shaped by the harsh demands of a free-living lifestyle.</title>
        <authorList>
            <person name="Srinivasan J."/>
            <person name="Dillman A.R."/>
            <person name="Macchietto M.G."/>
            <person name="Heikkinen L."/>
            <person name="Lakso M."/>
            <person name="Fracchia K.M."/>
            <person name="Antoshechkin I."/>
            <person name="Mortazavi A."/>
            <person name="Wong G."/>
            <person name="Sternberg P.W."/>
        </authorList>
    </citation>
    <scope>NUCLEOTIDE SEQUENCE [LARGE SCALE GENOMIC DNA]</scope>
    <source>
        <strain evidence="4">MT8872</strain>
    </source>
</reference>
<dbReference type="InterPro" id="IPR000387">
    <property type="entry name" value="Tyr_Pase_dom"/>
</dbReference>
<feature type="domain" description="Tyrosine specific protein phosphatases" evidence="3">
    <location>
        <begin position="265"/>
        <end position="333"/>
    </location>
</feature>
<organism evidence="4 5">
    <name type="scientific">Panagrellus redivivus</name>
    <name type="common">Microworm</name>
    <dbReference type="NCBI Taxonomy" id="6233"/>
    <lineage>
        <taxon>Eukaryota</taxon>
        <taxon>Metazoa</taxon>
        <taxon>Ecdysozoa</taxon>
        <taxon>Nematoda</taxon>
        <taxon>Chromadorea</taxon>
        <taxon>Rhabditida</taxon>
        <taxon>Tylenchina</taxon>
        <taxon>Panagrolaimomorpha</taxon>
        <taxon>Panagrolaimoidea</taxon>
        <taxon>Panagrolaimidae</taxon>
        <taxon>Panagrellus</taxon>
    </lineage>
</organism>
<dbReference type="WBParaSite" id="Pan_g18537.t1">
    <property type="protein sequence ID" value="Pan_g18537.t1"/>
    <property type="gene ID" value="Pan_g18537"/>
</dbReference>
<name>A0A7E4ZUS6_PANRE</name>
<evidence type="ECO:0000313" key="4">
    <source>
        <dbReference type="Proteomes" id="UP000492821"/>
    </source>
</evidence>